<feature type="transmembrane region" description="Helical" evidence="8">
    <location>
        <begin position="116"/>
        <end position="136"/>
    </location>
</feature>
<dbReference type="GO" id="GO:0008076">
    <property type="term" value="C:voltage-gated potassium channel complex"/>
    <property type="evidence" value="ECO:0007669"/>
    <property type="project" value="InterPro"/>
</dbReference>
<evidence type="ECO:0000256" key="8">
    <source>
        <dbReference type="SAM" id="Phobius"/>
    </source>
</evidence>
<accession>A0A1H2M406</accession>
<evidence type="ECO:0000256" key="2">
    <source>
        <dbReference type="ARBA" id="ARBA00022448"/>
    </source>
</evidence>
<dbReference type="RefSeq" id="WP_091073757.1">
    <property type="nucleotide sequence ID" value="NZ_LT629799.1"/>
</dbReference>
<dbReference type="STRING" id="546874.SAMN04488544_1323"/>
<keyword evidence="7 10" id="KW-0407">Ion channel</keyword>
<feature type="transmembrane region" description="Helical" evidence="8">
    <location>
        <begin position="148"/>
        <end position="166"/>
    </location>
</feature>
<dbReference type="Pfam" id="PF07885">
    <property type="entry name" value="Ion_trans_2"/>
    <property type="match status" value="1"/>
</dbReference>
<dbReference type="PANTHER" id="PTHR11537">
    <property type="entry name" value="VOLTAGE-GATED POTASSIUM CHANNEL"/>
    <property type="match status" value="1"/>
</dbReference>
<dbReference type="OrthoDB" id="9799090at2"/>
<dbReference type="Gene3D" id="1.10.287.70">
    <property type="match status" value="1"/>
</dbReference>
<keyword evidence="4 8" id="KW-1133">Transmembrane helix</keyword>
<dbReference type="InterPro" id="IPR013099">
    <property type="entry name" value="K_chnl_dom"/>
</dbReference>
<reference evidence="11" key="1">
    <citation type="submission" date="2016-10" db="EMBL/GenBank/DDBJ databases">
        <authorList>
            <person name="Varghese N."/>
            <person name="Submissions S."/>
        </authorList>
    </citation>
    <scope>NUCLEOTIDE SEQUENCE [LARGE SCALE GENOMIC DNA]</scope>
    <source>
        <strain evidence="11">DSM 21743</strain>
    </source>
</reference>
<evidence type="ECO:0000259" key="9">
    <source>
        <dbReference type="Pfam" id="PF07885"/>
    </source>
</evidence>
<evidence type="ECO:0000256" key="4">
    <source>
        <dbReference type="ARBA" id="ARBA00022989"/>
    </source>
</evidence>
<evidence type="ECO:0000256" key="6">
    <source>
        <dbReference type="ARBA" id="ARBA00023136"/>
    </source>
</evidence>
<dbReference type="Gene3D" id="1.20.120.350">
    <property type="entry name" value="Voltage-gated potassium channels. Chain C"/>
    <property type="match status" value="1"/>
</dbReference>
<dbReference type="EMBL" id="LT629799">
    <property type="protein sequence ID" value="SDU87678.1"/>
    <property type="molecule type" value="Genomic_DNA"/>
</dbReference>
<protein>
    <submittedName>
        <fullName evidence="10">Voltage-gated potassium channel</fullName>
    </submittedName>
</protein>
<keyword evidence="11" id="KW-1185">Reference proteome</keyword>
<gene>
    <name evidence="10" type="ORF">SAMN04488544_1323</name>
</gene>
<dbReference type="GO" id="GO:0005249">
    <property type="term" value="F:voltage-gated potassium channel activity"/>
    <property type="evidence" value="ECO:0007669"/>
    <property type="project" value="InterPro"/>
</dbReference>
<keyword evidence="2" id="KW-0813">Transport</keyword>
<evidence type="ECO:0000313" key="10">
    <source>
        <dbReference type="EMBL" id="SDU87678.1"/>
    </source>
</evidence>
<organism evidence="10 11">
    <name type="scientific">Microlunatus sagamiharensis</name>
    <dbReference type="NCBI Taxonomy" id="546874"/>
    <lineage>
        <taxon>Bacteria</taxon>
        <taxon>Bacillati</taxon>
        <taxon>Actinomycetota</taxon>
        <taxon>Actinomycetes</taxon>
        <taxon>Propionibacteriales</taxon>
        <taxon>Propionibacteriaceae</taxon>
        <taxon>Microlunatus</taxon>
    </lineage>
</organism>
<evidence type="ECO:0000256" key="3">
    <source>
        <dbReference type="ARBA" id="ARBA00022692"/>
    </source>
</evidence>
<dbReference type="InterPro" id="IPR028325">
    <property type="entry name" value="VG_K_chnl"/>
</dbReference>
<keyword evidence="6 8" id="KW-0472">Membrane</keyword>
<evidence type="ECO:0000256" key="7">
    <source>
        <dbReference type="ARBA" id="ARBA00023303"/>
    </source>
</evidence>
<name>A0A1H2M406_9ACTN</name>
<feature type="domain" description="Potassium channel" evidence="9">
    <location>
        <begin position="124"/>
        <end position="203"/>
    </location>
</feature>
<proteinExistence type="predicted"/>
<dbReference type="Proteomes" id="UP000198825">
    <property type="component" value="Chromosome I"/>
</dbReference>
<evidence type="ECO:0000256" key="5">
    <source>
        <dbReference type="ARBA" id="ARBA00023065"/>
    </source>
</evidence>
<dbReference type="PANTHER" id="PTHR11537:SF254">
    <property type="entry name" value="POTASSIUM VOLTAGE-GATED CHANNEL PROTEIN SHAB"/>
    <property type="match status" value="1"/>
</dbReference>
<dbReference type="InterPro" id="IPR027359">
    <property type="entry name" value="Volt_channel_dom_sf"/>
</dbReference>
<feature type="transmembrane region" description="Helical" evidence="8">
    <location>
        <begin position="12"/>
        <end position="30"/>
    </location>
</feature>
<keyword evidence="5" id="KW-0406">Ion transport</keyword>
<evidence type="ECO:0000256" key="1">
    <source>
        <dbReference type="ARBA" id="ARBA00004141"/>
    </source>
</evidence>
<feature type="transmembrane region" description="Helical" evidence="8">
    <location>
        <begin position="178"/>
        <end position="204"/>
    </location>
</feature>
<dbReference type="GO" id="GO:0001508">
    <property type="term" value="P:action potential"/>
    <property type="evidence" value="ECO:0007669"/>
    <property type="project" value="TreeGrafter"/>
</dbReference>
<dbReference type="SUPFAM" id="SSF81324">
    <property type="entry name" value="Voltage-gated potassium channels"/>
    <property type="match status" value="1"/>
</dbReference>
<sequence length="250" mass="26714">MERLTTQGWQRRAEWLLTVAAVAFLVSYSVEVLVPGLPAGVRLALRAVDLLTWAMFVVDYVARVLLAPRRRSFVLRHLLDLLVVLLPLLRPLRLLRLLVLLRYLDRGAIRTLQGRVAAYVVLATVLVLYSGTLAGLDAERDAPGSTITTFGTALWWALTTITTVGYGDVYPVTTQGRVVAGVLMVAGVALLGAVTATLSSALVARVAGSPAETPGAAATTDLEAEVARLTALLDRHGIAADGRTPDDPRG</sequence>
<comment type="subcellular location">
    <subcellularLocation>
        <location evidence="1">Membrane</location>
        <topology evidence="1">Multi-pass membrane protein</topology>
    </subcellularLocation>
</comment>
<feature type="transmembrane region" description="Helical" evidence="8">
    <location>
        <begin position="50"/>
        <end position="66"/>
    </location>
</feature>
<evidence type="ECO:0000313" key="11">
    <source>
        <dbReference type="Proteomes" id="UP000198825"/>
    </source>
</evidence>
<keyword evidence="3 8" id="KW-0812">Transmembrane</keyword>
<dbReference type="AlphaFoldDB" id="A0A1H2M406"/>